<keyword evidence="5" id="KW-0418">Kinase</keyword>
<evidence type="ECO:0000259" key="8">
    <source>
        <dbReference type="PROSITE" id="PS50011"/>
    </source>
</evidence>
<proteinExistence type="inferred from homology"/>
<dbReference type="GO" id="GO:0005524">
    <property type="term" value="F:ATP binding"/>
    <property type="evidence" value="ECO:0007669"/>
    <property type="project" value="UniProtKB-KW"/>
</dbReference>
<dbReference type="InterPro" id="IPR000719">
    <property type="entry name" value="Prot_kinase_dom"/>
</dbReference>
<dbReference type="Proteomes" id="UP001177003">
    <property type="component" value="Chromosome 4"/>
</dbReference>
<keyword evidence="2" id="KW-0723">Serine/threonine-protein kinase</keyword>
<dbReference type="GO" id="GO:0004674">
    <property type="term" value="F:protein serine/threonine kinase activity"/>
    <property type="evidence" value="ECO:0007669"/>
    <property type="project" value="UniProtKB-KW"/>
</dbReference>
<dbReference type="SUPFAM" id="SSF56112">
    <property type="entry name" value="Protein kinase-like (PK-like)"/>
    <property type="match status" value="1"/>
</dbReference>
<keyword evidence="3" id="KW-0808">Transferase</keyword>
<evidence type="ECO:0000256" key="4">
    <source>
        <dbReference type="ARBA" id="ARBA00022741"/>
    </source>
</evidence>
<dbReference type="PROSITE" id="PS50011">
    <property type="entry name" value="PROTEIN_KINASE_DOM"/>
    <property type="match status" value="1"/>
</dbReference>
<evidence type="ECO:0000256" key="1">
    <source>
        <dbReference type="ARBA" id="ARBA00005354"/>
    </source>
</evidence>
<sequence length="451" mass="51022">MKRLQGNRHPPSSSLSSFVTVEQPTASTTTITTFYYDNYLVSRRSQAKPKPCHQFNLENPRNHPSALPHYLFLQCFLPTPASPTPVQVNAKERVGRCCGVGLFFLVIALGLYYLIWKKSKRTKEGIQYIQQSYKVSEAFPFKWINKKWREGFHVTTMATAGSKWEIVMSLGAGFSNQVVKLDFLYPSEGIHRRWDGGYRITSTTATWDQAAFVHSVPRRKPADETQETLRTFAFPSTHVKAENALFIFHPFSWKISLSRAVFDDGEGCFCLFHIPEIRSKSLYGDVALLDESKDVGERNQRQMETLYCGVASGLGILLGRGFDASELFREHITMRNEALRVAFIHVEEFPGGDGKITKSSYSKLVKADINGKDQWGKVKGFRFHPNLHGIVTIESASVYGPEADIWSAGVILYILLCGVPPFWGVTEFMIESENEIFEEVLRGKLDFSSDP</sequence>
<evidence type="ECO:0000256" key="2">
    <source>
        <dbReference type="ARBA" id="ARBA00022527"/>
    </source>
</evidence>
<dbReference type="InterPro" id="IPR050205">
    <property type="entry name" value="CDPK_Ser/Thr_kinases"/>
</dbReference>
<evidence type="ECO:0000256" key="6">
    <source>
        <dbReference type="ARBA" id="ARBA00022840"/>
    </source>
</evidence>
<reference evidence="9" key="1">
    <citation type="submission" date="2023-04" db="EMBL/GenBank/DDBJ databases">
        <authorList>
            <person name="Vijverberg K."/>
            <person name="Xiong W."/>
            <person name="Schranz E."/>
        </authorList>
    </citation>
    <scope>NUCLEOTIDE SEQUENCE</scope>
</reference>
<dbReference type="Pfam" id="PF24289">
    <property type="entry name" value="DUF7477"/>
    <property type="match status" value="1"/>
</dbReference>
<keyword evidence="10" id="KW-1185">Reference proteome</keyword>
<evidence type="ECO:0000313" key="9">
    <source>
        <dbReference type="EMBL" id="CAI9280131.1"/>
    </source>
</evidence>
<keyword evidence="7" id="KW-0812">Transmembrane</keyword>
<evidence type="ECO:0000256" key="5">
    <source>
        <dbReference type="ARBA" id="ARBA00022777"/>
    </source>
</evidence>
<keyword evidence="6" id="KW-0067">ATP-binding</keyword>
<comment type="similarity">
    <text evidence="1">Belongs to the protein kinase superfamily. CAMK Ser/Thr protein kinase family. CaMK subfamily.</text>
</comment>
<protein>
    <recommendedName>
        <fullName evidence="8">Protein kinase domain-containing protein</fullName>
    </recommendedName>
</protein>
<name>A0AA35YTU5_LACSI</name>
<accession>A0AA35YTU5</accession>
<dbReference type="PANTHER" id="PTHR24349">
    <property type="entry name" value="SERINE/THREONINE-PROTEIN KINASE"/>
    <property type="match status" value="1"/>
</dbReference>
<evidence type="ECO:0000256" key="7">
    <source>
        <dbReference type="SAM" id="Phobius"/>
    </source>
</evidence>
<evidence type="ECO:0000313" key="10">
    <source>
        <dbReference type="Proteomes" id="UP001177003"/>
    </source>
</evidence>
<dbReference type="Gene3D" id="1.10.510.10">
    <property type="entry name" value="Transferase(Phosphotransferase) domain 1"/>
    <property type="match status" value="1"/>
</dbReference>
<keyword evidence="7" id="KW-0472">Membrane</keyword>
<dbReference type="AlphaFoldDB" id="A0AA35YTU5"/>
<dbReference type="InterPro" id="IPR055900">
    <property type="entry name" value="DUF7477"/>
</dbReference>
<keyword evidence="7" id="KW-1133">Transmembrane helix</keyword>
<organism evidence="9 10">
    <name type="scientific">Lactuca saligna</name>
    <name type="common">Willowleaf lettuce</name>
    <dbReference type="NCBI Taxonomy" id="75948"/>
    <lineage>
        <taxon>Eukaryota</taxon>
        <taxon>Viridiplantae</taxon>
        <taxon>Streptophyta</taxon>
        <taxon>Embryophyta</taxon>
        <taxon>Tracheophyta</taxon>
        <taxon>Spermatophyta</taxon>
        <taxon>Magnoliopsida</taxon>
        <taxon>eudicotyledons</taxon>
        <taxon>Gunneridae</taxon>
        <taxon>Pentapetalae</taxon>
        <taxon>asterids</taxon>
        <taxon>campanulids</taxon>
        <taxon>Asterales</taxon>
        <taxon>Asteraceae</taxon>
        <taxon>Cichorioideae</taxon>
        <taxon>Cichorieae</taxon>
        <taxon>Lactucinae</taxon>
        <taxon>Lactuca</taxon>
    </lineage>
</organism>
<dbReference type="InterPro" id="IPR011009">
    <property type="entry name" value="Kinase-like_dom_sf"/>
</dbReference>
<evidence type="ECO:0000256" key="3">
    <source>
        <dbReference type="ARBA" id="ARBA00022679"/>
    </source>
</evidence>
<feature type="transmembrane region" description="Helical" evidence="7">
    <location>
        <begin position="97"/>
        <end position="116"/>
    </location>
</feature>
<dbReference type="EMBL" id="OX465080">
    <property type="protein sequence ID" value="CAI9280131.1"/>
    <property type="molecule type" value="Genomic_DNA"/>
</dbReference>
<feature type="domain" description="Protein kinase" evidence="8">
    <location>
        <begin position="164"/>
        <end position="451"/>
    </location>
</feature>
<gene>
    <name evidence="9" type="ORF">LSALG_LOCUS19894</name>
</gene>
<keyword evidence="4" id="KW-0547">Nucleotide-binding</keyword>